<dbReference type="SUPFAM" id="SSF103039">
    <property type="entry name" value="CheC-like"/>
    <property type="match status" value="1"/>
</dbReference>
<keyword evidence="1" id="KW-0145">Chemotaxis</keyword>
<dbReference type="RefSeq" id="WP_377575683.1">
    <property type="nucleotide sequence ID" value="NZ_JBHTKA010000001.1"/>
</dbReference>
<dbReference type="Proteomes" id="UP001597112">
    <property type="component" value="Unassembled WGS sequence"/>
</dbReference>
<proteinExistence type="predicted"/>
<gene>
    <name evidence="2" type="ORF">ACFQ21_04980</name>
</gene>
<dbReference type="InterPro" id="IPR028976">
    <property type="entry name" value="CheC-like_sf"/>
</dbReference>
<protein>
    <submittedName>
        <fullName evidence="2">Uncharacterized protein</fullName>
    </submittedName>
</protein>
<organism evidence="2 3">
    <name type="scientific">Ohtaekwangia kribbensis</name>
    <dbReference type="NCBI Taxonomy" id="688913"/>
    <lineage>
        <taxon>Bacteria</taxon>
        <taxon>Pseudomonadati</taxon>
        <taxon>Bacteroidota</taxon>
        <taxon>Cytophagia</taxon>
        <taxon>Cytophagales</taxon>
        <taxon>Fulvivirgaceae</taxon>
        <taxon>Ohtaekwangia</taxon>
    </lineage>
</organism>
<comment type="caution">
    <text evidence="2">The sequence shown here is derived from an EMBL/GenBank/DDBJ whole genome shotgun (WGS) entry which is preliminary data.</text>
</comment>
<keyword evidence="3" id="KW-1185">Reference proteome</keyword>
<dbReference type="Gene3D" id="3.40.1550.10">
    <property type="entry name" value="CheC-like"/>
    <property type="match status" value="1"/>
</dbReference>
<evidence type="ECO:0000313" key="2">
    <source>
        <dbReference type="EMBL" id="MFD0998646.1"/>
    </source>
</evidence>
<sequence>MIIPDRLKTESGVRVLEAFESGYINAAHSFSKFIGADIGYVRTHQGLHVVADDETEYMAQIGRHDANLLVATDVIGEVCGKSYLLLNTRELDQLSQRAYGTHDAVMDFKEELVKELDNILSASVISKLSNALHLNMYGNIPMLVNPFNCNLKNMIYDDFAEEAESVYINAIQFTFDKYPELRPCFIWVVDQDIFDRIESKPVHS</sequence>
<dbReference type="EMBL" id="JBHTKA010000001">
    <property type="protein sequence ID" value="MFD0998646.1"/>
    <property type="molecule type" value="Genomic_DNA"/>
</dbReference>
<evidence type="ECO:0000256" key="1">
    <source>
        <dbReference type="ARBA" id="ARBA00022500"/>
    </source>
</evidence>
<evidence type="ECO:0000313" key="3">
    <source>
        <dbReference type="Proteomes" id="UP001597112"/>
    </source>
</evidence>
<accession>A0ABW3JYM6</accession>
<name>A0ABW3JYM6_9BACT</name>
<reference evidence="3" key="1">
    <citation type="journal article" date="2019" name="Int. J. Syst. Evol. Microbiol.">
        <title>The Global Catalogue of Microorganisms (GCM) 10K type strain sequencing project: providing services to taxonomists for standard genome sequencing and annotation.</title>
        <authorList>
            <consortium name="The Broad Institute Genomics Platform"/>
            <consortium name="The Broad Institute Genome Sequencing Center for Infectious Disease"/>
            <person name="Wu L."/>
            <person name="Ma J."/>
        </authorList>
    </citation>
    <scope>NUCLEOTIDE SEQUENCE [LARGE SCALE GENOMIC DNA]</scope>
    <source>
        <strain evidence="3">CCUG 58938</strain>
    </source>
</reference>